<organism evidence="1 2">
    <name type="scientific">Terriglobus saanensis (strain ATCC BAA-1853 / DSM 23119 / SP1PR4)</name>
    <dbReference type="NCBI Taxonomy" id="401053"/>
    <lineage>
        <taxon>Bacteria</taxon>
        <taxon>Pseudomonadati</taxon>
        <taxon>Acidobacteriota</taxon>
        <taxon>Terriglobia</taxon>
        <taxon>Terriglobales</taxon>
        <taxon>Acidobacteriaceae</taxon>
        <taxon>Terriglobus</taxon>
    </lineage>
</organism>
<sequence length="203" mass="22501">MSGIEKILEDVSAAMHDGQFGKAEQTLQASLLNCKEESEIDLLLQGLMHLFSHTQNLNIEKAQGYMDIRELRQPMAHIALSQAYFQLHIRSDLHAARDWADKAIARSQTEEDWCTLYSACAVCGLIAANTDDRKAVLFALNEIEKIIGKDEYISYGDAVIFLEVAVKSRGEAGTKAKQLAGRIASLIDDEDFQTRAKALTLVA</sequence>
<dbReference type="AlphaFoldDB" id="E8V6I3"/>
<dbReference type="KEGG" id="tsa:AciPR4_1917"/>
<protein>
    <submittedName>
        <fullName evidence="1">Uncharacterized protein</fullName>
    </submittedName>
</protein>
<accession>E8V6I3</accession>
<dbReference type="EMBL" id="CP002467">
    <property type="protein sequence ID" value="ADV82722.1"/>
    <property type="molecule type" value="Genomic_DNA"/>
</dbReference>
<gene>
    <name evidence="1" type="ordered locus">AciPR4_1917</name>
</gene>
<dbReference type="RefSeq" id="WP_013568455.1">
    <property type="nucleotide sequence ID" value="NC_014963.1"/>
</dbReference>
<proteinExistence type="predicted"/>
<dbReference type="HOGENOM" id="CLU_1348379_0_0_0"/>
<evidence type="ECO:0000313" key="2">
    <source>
        <dbReference type="Proteomes" id="UP000006844"/>
    </source>
</evidence>
<dbReference type="Proteomes" id="UP000006844">
    <property type="component" value="Chromosome"/>
</dbReference>
<evidence type="ECO:0000313" key="1">
    <source>
        <dbReference type="EMBL" id="ADV82722.1"/>
    </source>
</evidence>
<keyword evidence="2" id="KW-1185">Reference proteome</keyword>
<reference evidence="1 2" key="1">
    <citation type="journal article" date="2012" name="Stand. Genomic Sci.">
        <title>Complete genome sequence of Terriglobus saanensis type strain SP1PR4(T), an Acidobacteria from tundra soil.</title>
        <authorList>
            <person name="Rawat S.R."/>
            <person name="Mannisto M.K."/>
            <person name="Starovoytov V."/>
            <person name="Goodwin L."/>
            <person name="Nolan M."/>
            <person name="Hauser L."/>
            <person name="Land M."/>
            <person name="Davenport K.W."/>
            <person name="Woyke T."/>
            <person name="Haggblom M.M."/>
        </authorList>
    </citation>
    <scope>NUCLEOTIDE SEQUENCE</scope>
    <source>
        <strain evidence="2">ATCC BAA-1853 / DSM 23119 / SP1PR4</strain>
    </source>
</reference>
<name>E8V6I3_TERSS</name>